<dbReference type="RefSeq" id="WP_323446450.1">
    <property type="nucleotide sequence ID" value="NZ_BSBI01000003.1"/>
</dbReference>
<comment type="caution">
    <text evidence="1">The sequence shown here is derived from an EMBL/GenBank/DDBJ whole genome shotgun (WGS) entry which is preliminary data.</text>
</comment>
<reference evidence="1 2" key="1">
    <citation type="submission" date="2022-10" db="EMBL/GenBank/DDBJ databases">
        <title>Draft genome sequence of Streptomyces sp. YSPA8.</title>
        <authorList>
            <person name="Moriuchi R."/>
            <person name="Dohra H."/>
            <person name="Yamamura H."/>
            <person name="Kodani S."/>
        </authorList>
    </citation>
    <scope>NUCLEOTIDE SEQUENCE [LARGE SCALE GENOMIC DNA]</scope>
    <source>
        <strain evidence="1 2">YSPA8</strain>
    </source>
</reference>
<evidence type="ECO:0000313" key="1">
    <source>
        <dbReference type="EMBL" id="GLF94355.1"/>
    </source>
</evidence>
<accession>A0ABQ5NVW6</accession>
<keyword evidence="2" id="KW-1185">Reference proteome</keyword>
<name>A0ABQ5NVW6_9ACTN</name>
<proteinExistence type="predicted"/>
<protein>
    <submittedName>
        <fullName evidence="1">Uncharacterized protein</fullName>
    </submittedName>
</protein>
<gene>
    <name evidence="1" type="ORF">SYYSPA8_08680</name>
</gene>
<sequence length="63" mass="7030">MPTQRGAAPAGEPARGDNPVYERLVREWAGAGRTLPGAPDREWARLIRYPDLLSRTPGPRHRL</sequence>
<organism evidence="1 2">
    <name type="scientific">Streptomyces yaizuensis</name>
    <dbReference type="NCBI Taxonomy" id="2989713"/>
    <lineage>
        <taxon>Bacteria</taxon>
        <taxon>Bacillati</taxon>
        <taxon>Actinomycetota</taxon>
        <taxon>Actinomycetes</taxon>
        <taxon>Kitasatosporales</taxon>
        <taxon>Streptomycetaceae</taxon>
        <taxon>Streptomyces</taxon>
    </lineage>
</organism>
<dbReference type="EMBL" id="BSBI01000003">
    <property type="protein sequence ID" value="GLF94355.1"/>
    <property type="molecule type" value="Genomic_DNA"/>
</dbReference>
<dbReference type="Proteomes" id="UP001291653">
    <property type="component" value="Unassembled WGS sequence"/>
</dbReference>
<evidence type="ECO:0000313" key="2">
    <source>
        <dbReference type="Proteomes" id="UP001291653"/>
    </source>
</evidence>